<dbReference type="EMBL" id="QVTD01000003">
    <property type="protein sequence ID" value="RFU64994.1"/>
    <property type="molecule type" value="Genomic_DNA"/>
</dbReference>
<dbReference type="InterPro" id="IPR023606">
    <property type="entry name" value="CoA-Trfase_III_dom_1_sf"/>
</dbReference>
<dbReference type="Proteomes" id="UP000262939">
    <property type="component" value="Unassembled WGS sequence"/>
</dbReference>
<keyword evidence="1" id="KW-0808">Transferase</keyword>
<dbReference type="GO" id="GO:0016740">
    <property type="term" value="F:transferase activity"/>
    <property type="evidence" value="ECO:0007669"/>
    <property type="project" value="UniProtKB-KW"/>
</dbReference>
<reference evidence="1 2" key="1">
    <citation type="submission" date="2018-08" db="EMBL/GenBank/DDBJ databases">
        <title>Bacillus chawlae sp. nov., Bacillus glennii sp. nov., and Bacillus saganii sp. nov. Isolated from the Vehicle Assembly Building at Kennedy Space Center where the Viking Spacecraft were Assembled.</title>
        <authorList>
            <person name="Seuylemezian A."/>
            <person name="Vaishampayan P."/>
        </authorList>
    </citation>
    <scope>NUCLEOTIDE SEQUENCE [LARGE SCALE GENOMIC DNA]</scope>
    <source>
        <strain evidence="1 2">V44-8</strain>
    </source>
</reference>
<dbReference type="InterPro" id="IPR044855">
    <property type="entry name" value="CoA-Trfase_III_dom3_sf"/>
</dbReference>
<dbReference type="AlphaFoldDB" id="A0A372LG69"/>
<keyword evidence="2" id="KW-1185">Reference proteome</keyword>
<dbReference type="InterPro" id="IPR003673">
    <property type="entry name" value="CoA-Trfase_fam_III"/>
</dbReference>
<dbReference type="InterPro" id="IPR050509">
    <property type="entry name" value="CoA-transferase_III"/>
</dbReference>
<evidence type="ECO:0000313" key="2">
    <source>
        <dbReference type="Proteomes" id="UP000262939"/>
    </source>
</evidence>
<evidence type="ECO:0000313" key="1">
    <source>
        <dbReference type="EMBL" id="RFU64994.1"/>
    </source>
</evidence>
<proteinExistence type="predicted"/>
<name>A0A372LG69_9BACI</name>
<dbReference type="Gene3D" id="3.40.50.10540">
    <property type="entry name" value="Crotonobetainyl-coa:carnitine coa-transferase, domain 1"/>
    <property type="match status" value="1"/>
</dbReference>
<dbReference type="Gene3D" id="3.30.1540.10">
    <property type="entry name" value="formyl-coa transferase, domain 3"/>
    <property type="match status" value="1"/>
</dbReference>
<dbReference type="PANTHER" id="PTHR48228">
    <property type="entry name" value="SUCCINYL-COA--D-CITRAMALATE COA-TRANSFERASE"/>
    <property type="match status" value="1"/>
</dbReference>
<gene>
    <name evidence="1" type="ORF">D0466_03520</name>
</gene>
<dbReference type="Pfam" id="PF02515">
    <property type="entry name" value="CoA_transf_3"/>
    <property type="match status" value="1"/>
</dbReference>
<accession>A0A372LG69</accession>
<comment type="caution">
    <text evidence="1">The sequence shown here is derived from an EMBL/GenBank/DDBJ whole genome shotgun (WGS) entry which is preliminary data.</text>
</comment>
<sequence>MHTVQGGERVNNTVLGGLKILNLAEQYPGPYATLILSDLGADVINVERPIGGDPARQFDAFYQSINRNKRSLALDLKSEKGRQIFLELARDADVILEGYRPGVAKRLGISYEDISAINDRIVYASISGFGQDGPYKNRPAHDLSYQSIAGMLYRQVDSGQSFQVPKVETGDLSSGMFAAIGVLSGLFLRQQTGKGTYIDVSMTDGLVSWMTTNLVPFINKMGQPGLPAEPGYYIYKTQDGKLISISIAHEDWFWVDFCNEIGLSELTHLKSEERRTRFEELKQKVSQAISKHTRKEWEERFEKAGIPFGSVLSLEEVQHDPQFTQRGLFVEIPECNDRPAMTHVRQPLKFEGRETIPTKHAPHLGEHSRVILREIGYAEDEIDDLFSKNICYEELSKQHHS</sequence>
<organism evidence="1 2">
    <name type="scientific">Peribacillus glennii</name>
    <dbReference type="NCBI Taxonomy" id="2303991"/>
    <lineage>
        <taxon>Bacteria</taxon>
        <taxon>Bacillati</taxon>
        <taxon>Bacillota</taxon>
        <taxon>Bacilli</taxon>
        <taxon>Bacillales</taxon>
        <taxon>Bacillaceae</taxon>
        <taxon>Peribacillus</taxon>
    </lineage>
</organism>
<dbReference type="PANTHER" id="PTHR48228:SF5">
    <property type="entry name" value="ALPHA-METHYLACYL-COA RACEMASE"/>
    <property type="match status" value="1"/>
</dbReference>
<protein>
    <submittedName>
        <fullName evidence="1">CoA transferase</fullName>
    </submittedName>
</protein>
<dbReference type="SUPFAM" id="SSF89796">
    <property type="entry name" value="CoA-transferase family III (CaiB/BaiF)"/>
    <property type="match status" value="1"/>
</dbReference>